<dbReference type="Pfam" id="PF12838">
    <property type="entry name" value="Fer4_7"/>
    <property type="match status" value="1"/>
</dbReference>
<feature type="region of interest" description="Disordered" evidence="10">
    <location>
        <begin position="515"/>
        <end position="620"/>
    </location>
</feature>
<accession>A0A3S0RW51</accession>
<keyword evidence="9" id="KW-0175">Coiled coil</keyword>
<comment type="caution">
    <text evidence="12">The sequence shown here is derived from an EMBL/GenBank/DDBJ whole genome shotgun (WGS) entry which is preliminary data.</text>
</comment>
<evidence type="ECO:0000256" key="7">
    <source>
        <dbReference type="ARBA" id="ARBA00023014"/>
    </source>
</evidence>
<evidence type="ECO:0000256" key="1">
    <source>
        <dbReference type="ARBA" id="ARBA00022448"/>
    </source>
</evidence>
<feature type="binding site" evidence="8">
    <location>
        <position position="387"/>
    </location>
    <ligand>
        <name>[4Fe-4S] cluster</name>
        <dbReference type="ChEBI" id="CHEBI:49883"/>
        <label>1</label>
    </ligand>
</feature>
<evidence type="ECO:0000256" key="2">
    <source>
        <dbReference type="ARBA" id="ARBA00022485"/>
    </source>
</evidence>
<feature type="compositionally biased region" description="Polar residues" evidence="10">
    <location>
        <begin position="551"/>
        <end position="567"/>
    </location>
</feature>
<keyword evidence="6 8" id="KW-0408">Iron</keyword>
<comment type="subcellular location">
    <subcellularLocation>
        <location evidence="8">Cell inner membrane</location>
        <topology evidence="8">Peripheral membrane protein</topology>
    </subcellularLocation>
</comment>
<dbReference type="GO" id="GO:0051539">
    <property type="term" value="F:4 iron, 4 sulfur cluster binding"/>
    <property type="evidence" value="ECO:0007669"/>
    <property type="project" value="UniProtKB-KW"/>
</dbReference>
<dbReference type="NCBIfam" id="TIGR01945">
    <property type="entry name" value="rnfC"/>
    <property type="match status" value="1"/>
</dbReference>
<dbReference type="InterPro" id="IPR011538">
    <property type="entry name" value="Nuo51_FMN-bd"/>
</dbReference>
<dbReference type="InterPro" id="IPR017896">
    <property type="entry name" value="4Fe4S_Fe-S-bd"/>
</dbReference>
<comment type="similarity">
    <text evidence="8">Belongs to the 4Fe4S bacterial-type ferredoxin family. RnfC subfamily.</text>
</comment>
<feature type="binding site" evidence="8">
    <location>
        <position position="390"/>
    </location>
    <ligand>
        <name>[4Fe-4S] cluster</name>
        <dbReference type="ChEBI" id="CHEBI:49883"/>
        <label>1</label>
    </ligand>
</feature>
<gene>
    <name evidence="12" type="primary">rsxC</name>
    <name evidence="8" type="synonym">rnfC</name>
    <name evidence="12" type="ORF">EKG38_18120</name>
</gene>
<feature type="coiled-coil region" evidence="9">
    <location>
        <begin position="450"/>
        <end position="477"/>
    </location>
</feature>
<dbReference type="PANTHER" id="PTHR43034:SF2">
    <property type="entry name" value="ION-TRANSLOCATING OXIDOREDUCTASE COMPLEX SUBUNIT C"/>
    <property type="match status" value="1"/>
</dbReference>
<comment type="function">
    <text evidence="8">Part of a membrane-bound complex that couples electron transfer with translocation of ions across the membrane.</text>
</comment>
<dbReference type="NCBIfam" id="NF003454">
    <property type="entry name" value="PRK05035.1"/>
    <property type="match status" value="1"/>
</dbReference>
<name>A0A3S0RW51_9GAMM</name>
<keyword evidence="1 8" id="KW-0813">Transport</keyword>
<dbReference type="PANTHER" id="PTHR43034">
    <property type="entry name" value="ION-TRANSLOCATING OXIDOREDUCTASE COMPLEX SUBUNIT C"/>
    <property type="match status" value="1"/>
</dbReference>
<organism evidence="12 13">
    <name type="scientific">Shewanella canadensis</name>
    <dbReference type="NCBI Taxonomy" id="271096"/>
    <lineage>
        <taxon>Bacteria</taxon>
        <taxon>Pseudomonadati</taxon>
        <taxon>Pseudomonadota</taxon>
        <taxon>Gammaproteobacteria</taxon>
        <taxon>Alteromonadales</taxon>
        <taxon>Shewanellaceae</taxon>
        <taxon>Shewanella</taxon>
    </lineage>
</organism>
<dbReference type="Gene3D" id="3.30.70.20">
    <property type="match status" value="1"/>
</dbReference>
<sequence>MLTLFEQIDKGTLWRSIGGIHPPERKTLSNRTSIATLTLADEFVVPLNQVGESSVLAISEGEYVTKGTPLTRGTHFGHLAVHAPTSGHVTKIEQRPSNHASGLPVLSCVITPDGLDTLNPNIHAPLSWNDIASWSNEEILKKIQDAGIAGLGGAAFPTHIKLNPASEIELLIINAIECEPYITADDVLMREHSDAICLGIAIIYRLLQPKRLIIAIEDNKPEAIEEMHHALNRSQLPTEGVRITSVPTLYPSGGEKQLIQILTGQEVPSGSIPAHLGIVVQNIATSFAIKDAVLRNYPLIERVVTVTGNNTSNPGNYWVPIGTPISHLLTQTGFRGNETDKVIIGGPMMGYALYNDSAPIIKGSNCLLLPDSKELAPEQKELPCVRCGECAQVCPAQLLPQQLFWHAKAKEYDKAVNFNLADCIECGCCTYVCPSNIPLVEYYRIAKSAVKTEAEEKKQAELAKQRFELRTQRLEDERLAREAKQKAAAERRKLNMSATDNDAVAQAMARIKAKKAAASSNVPTNAPDAPDNKRKDVSAAIARAKAKKAAQSNPDDATDHSQPSEATSVDDKKVQIAAAVARAKAKKAAQQDSETDSNEQLAASVDVSKPSQEVVPPVDDKKAKIAAAVARAKAKKAAQQASETDSNDMLAASVDVSKPSQEVVTPIDDKIAKIAAAVARAKAKKAAQKASETGSGDELVTSVDTSNPSQEVAPPVDDKIAKIAAAVARAKAKKAAQKASETGSSDELVASVDISNPSQEVALPVDDKKAKIAAAVARAKAKKAAQQASETGSSDELVASVDISNPSQEVALPVDDKKAKIAAAVARAKAKKAAQQASETGSSDELVASVDASDAPQEVASPVDEKKARIAAAVAKAKAKKAMLKTESEKE</sequence>
<comment type="subunit">
    <text evidence="8">The complex is composed of six subunits: RnfA, RnfB, RnfC, RnfD, RnfE and RnfG.</text>
</comment>
<keyword evidence="8" id="KW-0472">Membrane</keyword>
<dbReference type="InterPro" id="IPR019554">
    <property type="entry name" value="Soluble_ligand-bd"/>
</dbReference>
<keyword evidence="8" id="KW-1003">Cell membrane</keyword>
<keyword evidence="8" id="KW-0997">Cell inner membrane</keyword>
<dbReference type="EC" id="7.-.-.-" evidence="8"/>
<dbReference type="EMBL" id="RXNU01000011">
    <property type="protein sequence ID" value="RTR37630.1"/>
    <property type="molecule type" value="Genomic_DNA"/>
</dbReference>
<dbReference type="Pfam" id="PF13375">
    <property type="entry name" value="RnfC_N"/>
    <property type="match status" value="1"/>
</dbReference>
<evidence type="ECO:0000259" key="11">
    <source>
        <dbReference type="PROSITE" id="PS51379"/>
    </source>
</evidence>
<dbReference type="GO" id="GO:0009055">
    <property type="term" value="F:electron transfer activity"/>
    <property type="evidence" value="ECO:0007669"/>
    <property type="project" value="InterPro"/>
</dbReference>
<feature type="domain" description="4Fe-4S ferredoxin-type" evidence="11">
    <location>
        <begin position="375"/>
        <end position="404"/>
    </location>
</feature>
<feature type="binding site" evidence="8">
    <location>
        <position position="426"/>
    </location>
    <ligand>
        <name>[4Fe-4S] cluster</name>
        <dbReference type="ChEBI" id="CHEBI:49883"/>
        <label>2</label>
    </ligand>
</feature>
<keyword evidence="7 8" id="KW-0411">Iron-sulfur</keyword>
<dbReference type="RefSeq" id="WP_126521672.1">
    <property type="nucleotide sequence ID" value="NZ_RXNU01000011.1"/>
</dbReference>
<dbReference type="SUPFAM" id="SSF46548">
    <property type="entry name" value="alpha-helical ferredoxin"/>
    <property type="match status" value="1"/>
</dbReference>
<evidence type="ECO:0000256" key="4">
    <source>
        <dbReference type="ARBA" id="ARBA00022737"/>
    </source>
</evidence>
<dbReference type="InterPro" id="IPR026902">
    <property type="entry name" value="RnfC_N"/>
</dbReference>
<comment type="cofactor">
    <cofactor evidence="8">
        <name>[4Fe-4S] cluster</name>
        <dbReference type="ChEBI" id="CHEBI:49883"/>
    </cofactor>
    <text evidence="8">Binds 2 [4Fe-4S] clusters per subunit.</text>
</comment>
<dbReference type="OrthoDB" id="9767754at2"/>
<dbReference type="InterPro" id="IPR017900">
    <property type="entry name" value="4Fe4S_Fe_S_CS"/>
</dbReference>
<dbReference type="InterPro" id="IPR010208">
    <property type="entry name" value="Ion_transpt_RnfC/RsxC"/>
</dbReference>
<dbReference type="AlphaFoldDB" id="A0A3S0RW51"/>
<keyword evidence="3 8" id="KW-0479">Metal-binding</keyword>
<evidence type="ECO:0000256" key="9">
    <source>
        <dbReference type="SAM" id="Coils"/>
    </source>
</evidence>
<evidence type="ECO:0000256" key="5">
    <source>
        <dbReference type="ARBA" id="ARBA00022982"/>
    </source>
</evidence>
<dbReference type="GO" id="GO:0005886">
    <property type="term" value="C:plasma membrane"/>
    <property type="evidence" value="ECO:0007669"/>
    <property type="project" value="UniProtKB-SubCell"/>
</dbReference>
<dbReference type="PROSITE" id="PS51379">
    <property type="entry name" value="4FE4S_FER_2"/>
    <property type="match status" value="2"/>
</dbReference>
<keyword evidence="5 8" id="KW-0249">Electron transport</keyword>
<dbReference type="Pfam" id="PF01512">
    <property type="entry name" value="Complex1_51K"/>
    <property type="match status" value="1"/>
</dbReference>
<dbReference type="Gene3D" id="3.40.50.11540">
    <property type="entry name" value="NADH-ubiquinone oxidoreductase 51kDa subunit"/>
    <property type="match status" value="1"/>
</dbReference>
<keyword evidence="8" id="KW-1278">Translocase</keyword>
<dbReference type="PROSITE" id="PS00198">
    <property type="entry name" value="4FE4S_FER_1"/>
    <property type="match status" value="1"/>
</dbReference>
<evidence type="ECO:0000313" key="12">
    <source>
        <dbReference type="EMBL" id="RTR37630.1"/>
    </source>
</evidence>
<dbReference type="InterPro" id="IPR037225">
    <property type="entry name" value="Nuo51_FMN-bd_sf"/>
</dbReference>
<keyword evidence="4 8" id="KW-0677">Repeat</keyword>
<evidence type="ECO:0000256" key="6">
    <source>
        <dbReference type="ARBA" id="ARBA00023004"/>
    </source>
</evidence>
<protein>
    <recommendedName>
        <fullName evidence="8">Ion-translocating oxidoreductase complex subunit C</fullName>
        <ecNumber evidence="8">7.-.-.-</ecNumber>
    </recommendedName>
    <alternativeName>
        <fullName evidence="8">Rnf electron transport complex subunit C</fullName>
    </alternativeName>
</protein>
<feature type="binding site" evidence="8">
    <location>
        <position position="423"/>
    </location>
    <ligand>
        <name>[4Fe-4S] cluster</name>
        <dbReference type="ChEBI" id="CHEBI:49883"/>
        <label>2</label>
    </ligand>
</feature>
<proteinExistence type="inferred from homology"/>
<keyword evidence="13" id="KW-1185">Reference proteome</keyword>
<dbReference type="Proteomes" id="UP000267448">
    <property type="component" value="Unassembled WGS sequence"/>
</dbReference>
<dbReference type="HAMAP" id="MF_00461">
    <property type="entry name" value="RsxC_RnfC"/>
    <property type="match status" value="1"/>
</dbReference>
<feature type="region of interest" description="Disordered" evidence="10">
    <location>
        <begin position="832"/>
        <end position="866"/>
    </location>
</feature>
<evidence type="ECO:0000256" key="10">
    <source>
        <dbReference type="SAM" id="MobiDB-lite"/>
    </source>
</evidence>
<evidence type="ECO:0000256" key="3">
    <source>
        <dbReference type="ARBA" id="ARBA00022723"/>
    </source>
</evidence>
<evidence type="ECO:0000313" key="13">
    <source>
        <dbReference type="Proteomes" id="UP000267448"/>
    </source>
</evidence>
<dbReference type="GO" id="GO:0022900">
    <property type="term" value="P:electron transport chain"/>
    <property type="evidence" value="ECO:0007669"/>
    <property type="project" value="UniProtKB-UniRule"/>
</dbReference>
<feature type="domain" description="4Fe-4S ferredoxin-type" evidence="11">
    <location>
        <begin position="414"/>
        <end position="443"/>
    </location>
</feature>
<feature type="binding site" evidence="8">
    <location>
        <position position="394"/>
    </location>
    <ligand>
        <name>[4Fe-4S] cluster</name>
        <dbReference type="ChEBI" id="CHEBI:49883"/>
        <label>2</label>
    </ligand>
</feature>
<feature type="region of interest" description="Disordered" evidence="10">
    <location>
        <begin position="685"/>
        <end position="717"/>
    </location>
</feature>
<dbReference type="SUPFAM" id="SSF142019">
    <property type="entry name" value="Nqo1 FMN-binding domain-like"/>
    <property type="match status" value="1"/>
</dbReference>
<evidence type="ECO:0000256" key="8">
    <source>
        <dbReference type="HAMAP-Rule" id="MF_00461"/>
    </source>
</evidence>
<dbReference type="Pfam" id="PF10531">
    <property type="entry name" value="SLBB"/>
    <property type="match status" value="1"/>
</dbReference>
<reference evidence="12 13" key="1">
    <citation type="submission" date="2018-12" db="EMBL/GenBank/DDBJ databases">
        <authorList>
            <person name="Yu L."/>
        </authorList>
    </citation>
    <scope>NUCLEOTIDE SEQUENCE [LARGE SCALE GENOMIC DNA]</scope>
    <source>
        <strain evidence="12 13">HAW-EB2</strain>
    </source>
</reference>
<keyword evidence="2 8" id="KW-0004">4Fe-4S</keyword>
<feature type="region of interest" description="Disordered" evidence="10">
    <location>
        <begin position="635"/>
        <end position="660"/>
    </location>
</feature>
<dbReference type="GO" id="GO:0046872">
    <property type="term" value="F:metal ion binding"/>
    <property type="evidence" value="ECO:0007669"/>
    <property type="project" value="UniProtKB-KW"/>
</dbReference>
<feature type="binding site" evidence="8">
    <location>
        <position position="429"/>
    </location>
    <ligand>
        <name>[4Fe-4S] cluster</name>
        <dbReference type="ChEBI" id="CHEBI:49883"/>
        <label>2</label>
    </ligand>
</feature>
<feature type="binding site" evidence="8">
    <location>
        <position position="433"/>
    </location>
    <ligand>
        <name>[4Fe-4S] cluster</name>
        <dbReference type="ChEBI" id="CHEBI:49883"/>
        <label>1</label>
    </ligand>
</feature>
<feature type="binding site" evidence="8">
    <location>
        <position position="384"/>
    </location>
    <ligand>
        <name>[4Fe-4S] cluster</name>
        <dbReference type="ChEBI" id="CHEBI:49883"/>
        <label>1</label>
    </ligand>
</feature>